<dbReference type="GO" id="GO:0006508">
    <property type="term" value="P:proteolysis"/>
    <property type="evidence" value="ECO:0007669"/>
    <property type="project" value="UniProtKB-KW"/>
</dbReference>
<feature type="domain" description="PDZ" evidence="4">
    <location>
        <begin position="226"/>
        <end position="306"/>
    </location>
</feature>
<feature type="signal peptide" evidence="3">
    <location>
        <begin position="1"/>
        <end position="21"/>
    </location>
</feature>
<keyword evidence="5" id="KW-0378">Hydrolase</keyword>
<keyword evidence="5" id="KW-0645">Protease</keyword>
<keyword evidence="3" id="KW-0732">Signal</keyword>
<evidence type="ECO:0000259" key="4">
    <source>
        <dbReference type="PROSITE" id="PS50106"/>
    </source>
</evidence>
<feature type="chain" id="PRO_5012048736" evidence="3">
    <location>
        <begin position="22"/>
        <end position="326"/>
    </location>
</feature>
<dbReference type="SMART" id="SM00228">
    <property type="entry name" value="PDZ"/>
    <property type="match status" value="2"/>
</dbReference>
<dbReference type="PANTHER" id="PTHR22939">
    <property type="entry name" value="SERINE PROTEASE FAMILY S1C HTRA-RELATED"/>
    <property type="match status" value="1"/>
</dbReference>
<dbReference type="EMBL" id="FSRA01000002">
    <property type="protein sequence ID" value="SIO43133.1"/>
    <property type="molecule type" value="Genomic_DNA"/>
</dbReference>
<keyword evidence="6" id="KW-1185">Reference proteome</keyword>
<sequence length="326" mass="35594">MRKLLFVFSLGAITMALPAFSQERSSGKLGEYDEIIIKRKGADKNAKVTIEIKDGEVFADGKKLDEFKDNDIIVRRRVIIPRNGNLPPGSPFEEQELSISPNPAVLGVITRKEDARGATITEVAEGSAAEKAGLKDGDVITGINDKKILEPQELYEAIGELKPGDKITVSYLRNGKEQKATATLEKRQDAPRSLRSGPGGGNQYQFRMPDGRSPFGNTPDGREYPFAEFFKDRNSTRLGLSVQDTEEANGAVVLDVADGTAADKAGFKEKDVITELAGKPVKDAKDVVQLYRDSKEAKSITAKVKRNGSTQTLTIKVPKKLNTENL</sequence>
<evidence type="ECO:0000313" key="5">
    <source>
        <dbReference type="EMBL" id="SIO43133.1"/>
    </source>
</evidence>
<dbReference type="PANTHER" id="PTHR22939:SF129">
    <property type="entry name" value="SERINE PROTEASE HTRA2, MITOCHONDRIAL"/>
    <property type="match status" value="1"/>
</dbReference>
<accession>A0A1N6JG20</accession>
<feature type="region of interest" description="Disordered" evidence="2">
    <location>
        <begin position="179"/>
        <end position="210"/>
    </location>
</feature>
<evidence type="ECO:0000256" key="3">
    <source>
        <dbReference type="SAM" id="SignalP"/>
    </source>
</evidence>
<name>A0A1N6JG20_9BACT</name>
<evidence type="ECO:0000256" key="1">
    <source>
        <dbReference type="ARBA" id="ARBA00010541"/>
    </source>
</evidence>
<dbReference type="Pfam" id="PF13180">
    <property type="entry name" value="PDZ_2"/>
    <property type="match status" value="2"/>
</dbReference>
<proteinExistence type="inferred from homology"/>
<comment type="similarity">
    <text evidence="1">Belongs to the peptidase S1C family.</text>
</comment>
<reference evidence="5 6" key="1">
    <citation type="submission" date="2016-11" db="EMBL/GenBank/DDBJ databases">
        <authorList>
            <person name="Jaros S."/>
            <person name="Januszkiewicz K."/>
            <person name="Wedrychowicz H."/>
        </authorList>
    </citation>
    <scope>NUCLEOTIDE SEQUENCE [LARGE SCALE GENOMIC DNA]</scope>
    <source>
        <strain evidence="5 6">DSM 24787</strain>
    </source>
</reference>
<organism evidence="5 6">
    <name type="scientific">Chitinophaga niabensis</name>
    <dbReference type="NCBI Taxonomy" id="536979"/>
    <lineage>
        <taxon>Bacteria</taxon>
        <taxon>Pseudomonadati</taxon>
        <taxon>Bacteroidota</taxon>
        <taxon>Chitinophagia</taxon>
        <taxon>Chitinophagales</taxon>
        <taxon>Chitinophagaceae</taxon>
        <taxon>Chitinophaga</taxon>
    </lineage>
</organism>
<dbReference type="RefSeq" id="WP_074241278.1">
    <property type="nucleotide sequence ID" value="NZ_FSRA01000002.1"/>
</dbReference>
<dbReference type="Gene3D" id="2.30.42.10">
    <property type="match status" value="2"/>
</dbReference>
<evidence type="ECO:0000256" key="2">
    <source>
        <dbReference type="SAM" id="MobiDB-lite"/>
    </source>
</evidence>
<evidence type="ECO:0000313" key="6">
    <source>
        <dbReference type="Proteomes" id="UP000185003"/>
    </source>
</evidence>
<dbReference type="InterPro" id="IPR036034">
    <property type="entry name" value="PDZ_sf"/>
</dbReference>
<dbReference type="SUPFAM" id="SSF50156">
    <property type="entry name" value="PDZ domain-like"/>
    <property type="match status" value="2"/>
</dbReference>
<dbReference type="OrthoDB" id="9781273at2"/>
<dbReference type="Proteomes" id="UP000185003">
    <property type="component" value="Unassembled WGS sequence"/>
</dbReference>
<dbReference type="GO" id="GO:0008233">
    <property type="term" value="F:peptidase activity"/>
    <property type="evidence" value="ECO:0007669"/>
    <property type="project" value="UniProtKB-KW"/>
</dbReference>
<dbReference type="CDD" id="cd06779">
    <property type="entry name" value="cpPDZ_Deg_HtrA-like"/>
    <property type="match status" value="1"/>
</dbReference>
<gene>
    <name evidence="5" type="ORF">SAMN04488055_3969</name>
</gene>
<dbReference type="PROSITE" id="PS50106">
    <property type="entry name" value="PDZ"/>
    <property type="match status" value="2"/>
</dbReference>
<dbReference type="STRING" id="536979.SAMN04488055_3969"/>
<feature type="compositionally biased region" description="Basic and acidic residues" evidence="2">
    <location>
        <begin position="179"/>
        <end position="192"/>
    </location>
</feature>
<dbReference type="InterPro" id="IPR001478">
    <property type="entry name" value="PDZ"/>
</dbReference>
<feature type="domain" description="PDZ" evidence="4">
    <location>
        <begin position="94"/>
        <end position="162"/>
    </location>
</feature>
<dbReference type="AlphaFoldDB" id="A0A1N6JG20"/>
<protein>
    <submittedName>
        <fullName evidence="5">Serine protease Do</fullName>
    </submittedName>
</protein>